<sequence length="113" mass="13585">MKRIQNQKELLALKEELQGGIMQYLEEEFFGLYEYLSNGEQIEDFLLMPYQSIIILDNKEELVKVVQNKIELEFMEEVNLNDRVILRIGIRRLDDIQLHYTLFECNMLEEEIP</sequence>
<gene>
    <name evidence="1" type="ORF">KHA91_13870</name>
</gene>
<protein>
    <submittedName>
        <fullName evidence="1">Uncharacterized protein</fullName>
    </submittedName>
</protein>
<comment type="caution">
    <text evidence="1">The sequence shown here is derived from an EMBL/GenBank/DDBJ whole genome shotgun (WGS) entry which is preliminary data.</text>
</comment>
<dbReference type="AlphaFoldDB" id="A0A942US96"/>
<dbReference type="Proteomes" id="UP000676456">
    <property type="component" value="Unassembled WGS sequence"/>
</dbReference>
<accession>A0A942US96</accession>
<dbReference type="EMBL" id="JAGYPN010000002">
    <property type="protein sequence ID" value="MBS4223838.1"/>
    <property type="molecule type" value="Genomic_DNA"/>
</dbReference>
<name>A0A942US96_9BACI</name>
<dbReference type="RefSeq" id="WP_213098814.1">
    <property type="nucleotide sequence ID" value="NZ_JAGYPN010000002.1"/>
</dbReference>
<proteinExistence type="predicted"/>
<organism evidence="1 2">
    <name type="scientific">Lederbergia citrea</name>
    <dbReference type="NCBI Taxonomy" id="2833581"/>
    <lineage>
        <taxon>Bacteria</taxon>
        <taxon>Bacillati</taxon>
        <taxon>Bacillota</taxon>
        <taxon>Bacilli</taxon>
        <taxon>Bacillales</taxon>
        <taxon>Bacillaceae</taxon>
        <taxon>Lederbergia</taxon>
    </lineage>
</organism>
<reference evidence="1 2" key="1">
    <citation type="submission" date="2021-05" db="EMBL/GenBank/DDBJ databases">
        <title>Novel Bacillus species.</title>
        <authorList>
            <person name="Liu G."/>
        </authorList>
    </citation>
    <scope>NUCLEOTIDE SEQUENCE [LARGE SCALE GENOMIC DNA]</scope>
    <source>
        <strain evidence="1 2">FJAT-49682</strain>
    </source>
</reference>
<evidence type="ECO:0000313" key="1">
    <source>
        <dbReference type="EMBL" id="MBS4223838.1"/>
    </source>
</evidence>
<keyword evidence="2" id="KW-1185">Reference proteome</keyword>
<evidence type="ECO:0000313" key="2">
    <source>
        <dbReference type="Proteomes" id="UP000676456"/>
    </source>
</evidence>